<comment type="caution">
    <text evidence="4">The sequence shown here is derived from an EMBL/GenBank/DDBJ whole genome shotgun (WGS) entry which is preliminary data.</text>
</comment>
<evidence type="ECO:0000256" key="1">
    <source>
        <dbReference type="SAM" id="Coils"/>
    </source>
</evidence>
<dbReference type="Pfam" id="PF13476">
    <property type="entry name" value="AAA_23"/>
    <property type="match status" value="1"/>
</dbReference>
<feature type="domain" description="Rad50/SbcC-type AAA" evidence="3">
    <location>
        <begin position="10"/>
        <end position="212"/>
    </location>
</feature>
<evidence type="ECO:0000313" key="4">
    <source>
        <dbReference type="EMBL" id="SBW23282.1"/>
    </source>
</evidence>
<dbReference type="InterPro" id="IPR038729">
    <property type="entry name" value="Rad50/SbcC_AAA"/>
</dbReference>
<evidence type="ECO:0000259" key="3">
    <source>
        <dbReference type="Pfam" id="PF13476"/>
    </source>
</evidence>
<protein>
    <recommendedName>
        <fullName evidence="6">DUF2326 domain-containing protein</fullName>
    </recommendedName>
</protein>
<organism evidence="4 5">
    <name type="scientific">Citrobacter europaeus</name>
    <dbReference type="NCBI Taxonomy" id="1914243"/>
    <lineage>
        <taxon>Bacteria</taxon>
        <taxon>Pseudomonadati</taxon>
        <taxon>Pseudomonadota</taxon>
        <taxon>Gammaproteobacteria</taxon>
        <taxon>Enterobacterales</taxon>
        <taxon>Enterobacteriaceae</taxon>
        <taxon>Citrobacter</taxon>
    </lineage>
</organism>
<name>A0ABY0JKH0_9ENTR</name>
<proteinExistence type="predicted"/>
<feature type="coiled-coil region" evidence="1">
    <location>
        <begin position="312"/>
        <end position="339"/>
    </location>
</feature>
<keyword evidence="5" id="KW-1185">Reference proteome</keyword>
<dbReference type="EMBL" id="FLUX01000003">
    <property type="protein sequence ID" value="SBW23282.1"/>
    <property type="molecule type" value="Genomic_DNA"/>
</dbReference>
<feature type="domain" description="DUF2326" evidence="2">
    <location>
        <begin position="417"/>
        <end position="528"/>
    </location>
</feature>
<reference evidence="4 5" key="1">
    <citation type="submission" date="2016-04" db="EMBL/GenBank/DDBJ databases">
        <authorList>
            <person name="Mornico D."/>
        </authorList>
    </citation>
    <scope>NUCLEOTIDE SEQUENCE [LARGE SCALE GENOMIC DNA]</scope>
    <source>
        <strain evidence="4 5">A121</strain>
    </source>
</reference>
<sequence length="539" mass="61421">MLSKITCPLFNHGEISFTHGLNVILGDDDAKNSIGKSSALMVIDFAMGGTSLMDDKAGVIKSLGHHSYNFEFIFNNISYFFKRSTDESNIVHICNINYEIINNISIDEYTAKLKELYYLDHLVSSFRSLVSPFSRIWNKGALDPEQPFSGDAKESAGKAIGRLIDLFEHMTDIAEEKSVLDAHNERKKLISKSMNAEIIPKINRAQYKTNQKIITGNTNTIEALKRGFTGALSAYEALFDEELRKLQQQKNEFSSQKKDVLIKIDRIKRDLLGVTPRLTANIALVKEFFPNVDAKRLEQVESFHQNISKMVQRELKRDLELYSERLSNFNVEIDSLDNKIRLGLASKGTPDDMFTRVFELKELADKAAEENNFYDKKKAIEKEALLSKERLEAIYVDIFLSIEAVMNIKLKNFNNVVYGPSRNASQLRIKNANSYNFISPEDTGTGKSYAGLVGFDLAMLSLTHLPFIIHDSVIYKNIEVPATRNIIRILASVKRKQIFLSFDEATKFGAKVERLLRVHTVLKLSDDDLLYNKDWRKQQ</sequence>
<dbReference type="Gene3D" id="3.40.50.300">
    <property type="entry name" value="P-loop containing nucleotide triphosphate hydrolases"/>
    <property type="match status" value="1"/>
</dbReference>
<feature type="coiled-coil region" evidence="1">
    <location>
        <begin position="232"/>
        <end position="263"/>
    </location>
</feature>
<evidence type="ECO:0000259" key="2">
    <source>
        <dbReference type="Pfam" id="PF10088"/>
    </source>
</evidence>
<evidence type="ECO:0008006" key="6">
    <source>
        <dbReference type="Google" id="ProtNLM"/>
    </source>
</evidence>
<dbReference type="Proteomes" id="UP000195338">
    <property type="component" value="Unassembled WGS sequence"/>
</dbReference>
<keyword evidence="1" id="KW-0175">Coiled coil</keyword>
<dbReference type="InterPro" id="IPR027417">
    <property type="entry name" value="P-loop_NTPase"/>
</dbReference>
<dbReference type="Pfam" id="PF10088">
    <property type="entry name" value="DUF2326"/>
    <property type="match status" value="1"/>
</dbReference>
<dbReference type="RefSeq" id="WP_087050408.1">
    <property type="nucleotide sequence ID" value="NZ_FLUX01000003.1"/>
</dbReference>
<gene>
    <name evidence="4" type="ORF">BN4901_0081</name>
</gene>
<dbReference type="InterPro" id="IPR018760">
    <property type="entry name" value="DUF2326"/>
</dbReference>
<accession>A0ABY0JKH0</accession>
<evidence type="ECO:0000313" key="5">
    <source>
        <dbReference type="Proteomes" id="UP000195338"/>
    </source>
</evidence>